<evidence type="ECO:0000313" key="1">
    <source>
        <dbReference type="EMBL" id="CEK55137.1"/>
    </source>
</evidence>
<dbReference type="AlphaFoldDB" id="A0A0B6YG13"/>
<dbReference type="GO" id="GO:0006298">
    <property type="term" value="P:mismatch repair"/>
    <property type="evidence" value="ECO:0007669"/>
    <property type="project" value="InterPro"/>
</dbReference>
<dbReference type="InterPro" id="IPR038973">
    <property type="entry name" value="MutL/Mlh/Pms-like"/>
</dbReference>
<sequence>GPTVFNASEKQAFEVLVSGHFEQEEQVAVSKWRKGERPVYDKDTEADVSALMTRWTNPVFLNYKQPGLLAETCPSDTVARSCFNSLSLVEFNKTMLNTLKVIGQLDKKFIACVIEKPTDISKAISTKSSSLLVLFDQHAVHERIRLEHFTRDVYETENDESTNHIKRSEVRPAQSIIL</sequence>
<dbReference type="PANTHER" id="PTHR10073:SF47">
    <property type="entry name" value="DNA MISMATCH REPAIR PROTEIN MLH3"/>
    <property type="match status" value="1"/>
</dbReference>
<proteinExistence type="predicted"/>
<dbReference type="InterPro" id="IPR042120">
    <property type="entry name" value="MutL_C_dimsub"/>
</dbReference>
<dbReference type="PANTHER" id="PTHR10073">
    <property type="entry name" value="DNA MISMATCH REPAIR PROTEIN MLH, PMS, MUTL"/>
    <property type="match status" value="1"/>
</dbReference>
<dbReference type="GO" id="GO:0032300">
    <property type="term" value="C:mismatch repair complex"/>
    <property type="evidence" value="ECO:0007669"/>
    <property type="project" value="InterPro"/>
</dbReference>
<protein>
    <recommendedName>
        <fullName evidence="2">MutL C-terminal dimerisation domain-containing protein</fullName>
    </recommendedName>
</protein>
<reference evidence="1" key="1">
    <citation type="submission" date="2014-12" db="EMBL/GenBank/DDBJ databases">
        <title>Insight into the proteome of Arion vulgaris.</title>
        <authorList>
            <person name="Aradska J."/>
            <person name="Bulat T."/>
            <person name="Smidak R."/>
            <person name="Sarate P."/>
            <person name="Gangsoo J."/>
            <person name="Sialana F."/>
            <person name="Bilban M."/>
            <person name="Lubec G."/>
        </authorList>
    </citation>
    <scope>NUCLEOTIDE SEQUENCE</scope>
    <source>
        <tissue evidence="1">Skin</tissue>
    </source>
</reference>
<feature type="non-terminal residue" evidence="1">
    <location>
        <position position="1"/>
    </location>
</feature>
<name>A0A0B6YG13_9EUPU</name>
<accession>A0A0B6YG13</accession>
<dbReference type="Gene3D" id="3.30.1540.20">
    <property type="entry name" value="MutL, C-terminal domain, dimerisation subdomain"/>
    <property type="match status" value="1"/>
</dbReference>
<feature type="non-terminal residue" evidence="1">
    <location>
        <position position="178"/>
    </location>
</feature>
<organism evidence="1">
    <name type="scientific">Arion vulgaris</name>
    <dbReference type="NCBI Taxonomy" id="1028688"/>
    <lineage>
        <taxon>Eukaryota</taxon>
        <taxon>Metazoa</taxon>
        <taxon>Spiralia</taxon>
        <taxon>Lophotrochozoa</taxon>
        <taxon>Mollusca</taxon>
        <taxon>Gastropoda</taxon>
        <taxon>Heterobranchia</taxon>
        <taxon>Euthyneura</taxon>
        <taxon>Panpulmonata</taxon>
        <taxon>Eupulmonata</taxon>
        <taxon>Stylommatophora</taxon>
        <taxon>Helicina</taxon>
        <taxon>Arionoidea</taxon>
        <taxon>Arionidae</taxon>
        <taxon>Arion</taxon>
    </lineage>
</organism>
<dbReference type="GO" id="GO:0016887">
    <property type="term" value="F:ATP hydrolysis activity"/>
    <property type="evidence" value="ECO:0007669"/>
    <property type="project" value="InterPro"/>
</dbReference>
<dbReference type="GO" id="GO:0140664">
    <property type="term" value="F:ATP-dependent DNA damage sensor activity"/>
    <property type="evidence" value="ECO:0007669"/>
    <property type="project" value="InterPro"/>
</dbReference>
<dbReference type="EMBL" id="HACG01008272">
    <property type="protein sequence ID" value="CEK55137.1"/>
    <property type="molecule type" value="Transcribed_RNA"/>
</dbReference>
<evidence type="ECO:0008006" key="2">
    <source>
        <dbReference type="Google" id="ProtNLM"/>
    </source>
</evidence>
<gene>
    <name evidence="1" type="primary">ORF24465</name>
</gene>